<keyword evidence="2" id="KW-1185">Reference proteome</keyword>
<name>A0AA38M4N1_9CUCU</name>
<proteinExistence type="predicted"/>
<reference evidence="1" key="1">
    <citation type="journal article" date="2023" name="G3 (Bethesda)">
        <title>Whole genome assemblies of Zophobas morio and Tenebrio molitor.</title>
        <authorList>
            <person name="Kaur S."/>
            <person name="Stinson S.A."/>
            <person name="diCenzo G.C."/>
        </authorList>
    </citation>
    <scope>NUCLEOTIDE SEQUENCE</scope>
    <source>
        <strain evidence="1">QUZm001</strain>
    </source>
</reference>
<gene>
    <name evidence="1" type="ORF">Zmor_025975</name>
</gene>
<accession>A0AA38M4N1</accession>
<dbReference type="AlphaFoldDB" id="A0AA38M4N1"/>
<sequence>MWVVHRLLEQRMFIITFRRIVALAIARKFYKRTETETPSAQRPSFFEKTRRAFVEFLAYSRRFSGLSFAIGNGEVAHTGPIHQISLKSMTYIVIIRFYMICSLD</sequence>
<dbReference type="Proteomes" id="UP001168821">
    <property type="component" value="Unassembled WGS sequence"/>
</dbReference>
<evidence type="ECO:0000313" key="2">
    <source>
        <dbReference type="Proteomes" id="UP001168821"/>
    </source>
</evidence>
<dbReference type="EMBL" id="JALNTZ010000008">
    <property type="protein sequence ID" value="KAJ3643251.1"/>
    <property type="molecule type" value="Genomic_DNA"/>
</dbReference>
<organism evidence="1 2">
    <name type="scientific">Zophobas morio</name>
    <dbReference type="NCBI Taxonomy" id="2755281"/>
    <lineage>
        <taxon>Eukaryota</taxon>
        <taxon>Metazoa</taxon>
        <taxon>Ecdysozoa</taxon>
        <taxon>Arthropoda</taxon>
        <taxon>Hexapoda</taxon>
        <taxon>Insecta</taxon>
        <taxon>Pterygota</taxon>
        <taxon>Neoptera</taxon>
        <taxon>Endopterygota</taxon>
        <taxon>Coleoptera</taxon>
        <taxon>Polyphaga</taxon>
        <taxon>Cucujiformia</taxon>
        <taxon>Tenebrionidae</taxon>
        <taxon>Zophobas</taxon>
    </lineage>
</organism>
<protein>
    <submittedName>
        <fullName evidence="1">Uncharacterized protein</fullName>
    </submittedName>
</protein>
<comment type="caution">
    <text evidence="1">The sequence shown here is derived from an EMBL/GenBank/DDBJ whole genome shotgun (WGS) entry which is preliminary data.</text>
</comment>
<evidence type="ECO:0000313" key="1">
    <source>
        <dbReference type="EMBL" id="KAJ3643251.1"/>
    </source>
</evidence>